<evidence type="ECO:0000256" key="7">
    <source>
        <dbReference type="ARBA" id="ARBA00022820"/>
    </source>
</evidence>
<dbReference type="GO" id="GO:0042381">
    <property type="term" value="P:hemolymph coagulation"/>
    <property type="evidence" value="ECO:0007669"/>
    <property type="project" value="UniProtKB-KW"/>
</dbReference>
<dbReference type="Gene3D" id="3.50.4.10">
    <property type="entry name" value="Hepatocyte Growth Factor"/>
    <property type="match status" value="1"/>
</dbReference>
<dbReference type="InterPro" id="IPR013806">
    <property type="entry name" value="Kringle-like"/>
</dbReference>
<feature type="domain" description="Apple" evidence="23">
    <location>
        <begin position="1575"/>
        <end position="1655"/>
    </location>
</feature>
<dbReference type="SMART" id="SM00473">
    <property type="entry name" value="PAN_AP"/>
    <property type="match status" value="1"/>
</dbReference>
<evidence type="ECO:0000256" key="12">
    <source>
        <dbReference type="ARBA" id="ARBA00052079"/>
    </source>
</evidence>
<dbReference type="SMART" id="SM00034">
    <property type="entry name" value="CLECT"/>
    <property type="match status" value="1"/>
</dbReference>
<dbReference type="InterPro" id="IPR001254">
    <property type="entry name" value="Trypsin_dom"/>
</dbReference>
<dbReference type="PRINTS" id="PR00261">
    <property type="entry name" value="LDLRECEPTOR"/>
</dbReference>
<evidence type="ECO:0000256" key="9">
    <source>
        <dbReference type="ARBA" id="ARBA00023157"/>
    </source>
</evidence>
<feature type="disulfide bond" evidence="16">
    <location>
        <begin position="1879"/>
        <end position="1943"/>
    </location>
</feature>
<keyword evidence="25" id="KW-1185">Reference proteome</keyword>
<dbReference type="InterPro" id="IPR002172">
    <property type="entry name" value="LDrepeatLR_classA_rpt"/>
</dbReference>
<dbReference type="GO" id="GO:0008061">
    <property type="term" value="F:chitin binding"/>
    <property type="evidence" value="ECO:0007669"/>
    <property type="project" value="InterPro"/>
</dbReference>
<evidence type="ECO:0000256" key="8">
    <source>
        <dbReference type="ARBA" id="ARBA00022825"/>
    </source>
</evidence>
<dbReference type="InterPro" id="IPR023415">
    <property type="entry name" value="LDLR_class-A_CS"/>
</dbReference>
<keyword evidence="1 14" id="KW-0420">Kringle</keyword>
<protein>
    <recommendedName>
        <fullName evidence="13">limulus clotting factor C</fullName>
        <ecNumber evidence="13">3.4.21.84</ecNumber>
    </recommendedName>
</protein>
<dbReference type="Gene3D" id="2.40.20.10">
    <property type="entry name" value="Plasminogen Kringle 4"/>
    <property type="match status" value="1"/>
</dbReference>
<dbReference type="SMART" id="SM00020">
    <property type="entry name" value="Tryp_SPc"/>
    <property type="match status" value="1"/>
</dbReference>
<dbReference type="Gene3D" id="3.10.100.10">
    <property type="entry name" value="Mannose-Binding Protein A, subunit A"/>
    <property type="match status" value="1"/>
</dbReference>
<dbReference type="InterPro" id="IPR036772">
    <property type="entry name" value="SRCR-like_dom_sf"/>
</dbReference>
<keyword evidence="9 16" id="KW-1015">Disulfide bond</keyword>
<dbReference type="InterPro" id="IPR016186">
    <property type="entry name" value="C-type_lectin-like/link_sf"/>
</dbReference>
<reference evidence="24 25" key="1">
    <citation type="submission" date="2016-03" db="EMBL/GenBank/DDBJ databases">
        <title>Trachymyrmex septentrionalis WGS genome.</title>
        <authorList>
            <person name="Nygaard S."/>
            <person name="Hu H."/>
            <person name="Boomsma J."/>
            <person name="Zhang G."/>
        </authorList>
    </citation>
    <scope>NUCLEOTIDE SEQUENCE [LARGE SCALE GENOMIC DNA]</scope>
    <source>
        <strain evidence="24">Tsep2-gDNA-1</strain>
        <tissue evidence="24">Whole body</tissue>
    </source>
</reference>
<dbReference type="PROSITE" id="PS50948">
    <property type="entry name" value="PAN"/>
    <property type="match status" value="1"/>
</dbReference>
<feature type="domain" description="C-type lectin" evidence="18">
    <location>
        <begin position="1292"/>
        <end position="1427"/>
    </location>
</feature>
<evidence type="ECO:0000256" key="4">
    <source>
        <dbReference type="ARBA" id="ARBA00022729"/>
    </source>
</evidence>
<feature type="disulfide bond" evidence="15">
    <location>
        <begin position="1541"/>
        <end position="1553"/>
    </location>
</feature>
<dbReference type="CDD" id="cd00112">
    <property type="entry name" value="LDLa"/>
    <property type="match status" value="3"/>
</dbReference>
<dbReference type="CDD" id="cd01099">
    <property type="entry name" value="PAN_AP_HGF"/>
    <property type="match status" value="1"/>
</dbReference>
<feature type="disulfide bond" evidence="14">
    <location>
        <begin position="1499"/>
        <end position="1522"/>
    </location>
</feature>
<feature type="disulfide bond" evidence="15">
    <location>
        <begin position="1678"/>
        <end position="1693"/>
    </location>
</feature>
<feature type="non-terminal residue" evidence="24">
    <location>
        <position position="1"/>
    </location>
</feature>
<evidence type="ECO:0000256" key="16">
    <source>
        <dbReference type="PROSITE-ProRule" id="PRU00196"/>
    </source>
</evidence>
<evidence type="ECO:0000259" key="18">
    <source>
        <dbReference type="PROSITE" id="PS50041"/>
    </source>
</evidence>
<dbReference type="SMART" id="SM00202">
    <property type="entry name" value="SR"/>
    <property type="match status" value="3"/>
</dbReference>
<feature type="domain" description="Chitin-binding type-2" evidence="22">
    <location>
        <begin position="352"/>
        <end position="409"/>
    </location>
</feature>
<dbReference type="FunFam" id="2.40.10.10:FF:000120">
    <property type="entry name" value="Putative serine protease"/>
    <property type="match status" value="1"/>
</dbReference>
<dbReference type="SUPFAM" id="SSF56487">
    <property type="entry name" value="SRCR-like"/>
    <property type="match status" value="3"/>
</dbReference>
<dbReference type="SUPFAM" id="SSF57414">
    <property type="entry name" value="Hairpin loop containing domain-like"/>
    <property type="match status" value="1"/>
</dbReference>
<dbReference type="EC" id="3.4.21.84" evidence="13"/>
<evidence type="ECO:0000256" key="17">
    <source>
        <dbReference type="RuleBase" id="RU363034"/>
    </source>
</evidence>
<dbReference type="InterPro" id="IPR001304">
    <property type="entry name" value="C-type_lectin-like"/>
</dbReference>
<evidence type="ECO:0000259" key="21">
    <source>
        <dbReference type="PROSITE" id="PS50287"/>
    </source>
</evidence>
<comment type="caution">
    <text evidence="16">Lacks conserved residue(s) required for the propagation of feature annotation.</text>
</comment>
<dbReference type="InterPro" id="IPR033116">
    <property type="entry name" value="TRYPSIN_SER"/>
</dbReference>
<evidence type="ECO:0000313" key="24">
    <source>
        <dbReference type="EMBL" id="KYN43363.1"/>
    </source>
</evidence>
<dbReference type="PRINTS" id="PR00258">
    <property type="entry name" value="SPERACTRCPTR"/>
</dbReference>
<evidence type="ECO:0000259" key="22">
    <source>
        <dbReference type="PROSITE" id="PS50940"/>
    </source>
</evidence>
<dbReference type="PROSITE" id="PS50240">
    <property type="entry name" value="TRYPSIN_DOM"/>
    <property type="match status" value="1"/>
</dbReference>
<dbReference type="SMART" id="SM00130">
    <property type="entry name" value="KR"/>
    <property type="match status" value="1"/>
</dbReference>
<dbReference type="Pfam" id="PF00024">
    <property type="entry name" value="PAN_1"/>
    <property type="match status" value="1"/>
</dbReference>
<organism evidence="24 25">
    <name type="scientific">Trachymyrmex septentrionalis</name>
    <dbReference type="NCBI Taxonomy" id="34720"/>
    <lineage>
        <taxon>Eukaryota</taxon>
        <taxon>Metazoa</taxon>
        <taxon>Ecdysozoa</taxon>
        <taxon>Arthropoda</taxon>
        <taxon>Hexapoda</taxon>
        <taxon>Insecta</taxon>
        <taxon>Pterygota</taxon>
        <taxon>Neoptera</taxon>
        <taxon>Endopterygota</taxon>
        <taxon>Hymenoptera</taxon>
        <taxon>Apocrita</taxon>
        <taxon>Aculeata</taxon>
        <taxon>Formicoidea</taxon>
        <taxon>Formicidae</taxon>
        <taxon>Myrmicinae</taxon>
        <taxon>Trachymyrmex</taxon>
    </lineage>
</organism>
<comment type="catalytic activity">
    <reaction evidence="12">
        <text>Selective cleavage of 103-Arg-|-Ser-104 and 124-Ile-|-Ile-125 bonds in Limulus clotting factor B to form activated factor B. Cleavage of -Pro-Arg-|-Xaa- bonds in synthetic substrates.</text>
        <dbReference type="EC" id="3.4.21.84"/>
    </reaction>
</comment>
<dbReference type="InterPro" id="IPR009003">
    <property type="entry name" value="Peptidase_S1_PA"/>
</dbReference>
<dbReference type="InterPro" id="IPR002557">
    <property type="entry name" value="Chitin-bd_dom"/>
</dbReference>
<dbReference type="PROSITE" id="PS50068">
    <property type="entry name" value="LDLRA_2"/>
    <property type="match status" value="3"/>
</dbReference>
<dbReference type="Gene3D" id="3.10.250.10">
    <property type="entry name" value="SRCR-like domain"/>
    <property type="match status" value="3"/>
</dbReference>
<dbReference type="InterPro" id="IPR036508">
    <property type="entry name" value="Chitin-bd_dom_sf"/>
</dbReference>
<dbReference type="STRING" id="34720.A0A195FSC2"/>
<feature type="domain" description="Kringle" evidence="19">
    <location>
        <begin position="1446"/>
        <end position="1527"/>
    </location>
</feature>
<dbReference type="Gene3D" id="2.170.140.10">
    <property type="entry name" value="Chitin binding domain"/>
    <property type="match status" value="4"/>
</dbReference>
<accession>A0A195FSC2</accession>
<evidence type="ECO:0000256" key="11">
    <source>
        <dbReference type="ARBA" id="ARBA00023180"/>
    </source>
</evidence>
<proteinExistence type="predicted"/>
<evidence type="ECO:0000256" key="1">
    <source>
        <dbReference type="ARBA" id="ARBA00022572"/>
    </source>
</evidence>
<evidence type="ECO:0000256" key="2">
    <source>
        <dbReference type="ARBA" id="ARBA00022659"/>
    </source>
</evidence>
<evidence type="ECO:0000259" key="23">
    <source>
        <dbReference type="PROSITE" id="PS50948"/>
    </source>
</evidence>
<evidence type="ECO:0000256" key="3">
    <source>
        <dbReference type="ARBA" id="ARBA00022670"/>
    </source>
</evidence>
<dbReference type="GO" id="GO:0005576">
    <property type="term" value="C:extracellular region"/>
    <property type="evidence" value="ECO:0007669"/>
    <property type="project" value="InterPro"/>
</dbReference>
<dbReference type="InterPro" id="IPR043504">
    <property type="entry name" value="Peptidase_S1_PA_chymotrypsin"/>
</dbReference>
<dbReference type="SMART" id="SM00192">
    <property type="entry name" value="LDLa"/>
    <property type="match status" value="3"/>
</dbReference>
<dbReference type="InterPro" id="IPR000001">
    <property type="entry name" value="Kringle"/>
</dbReference>
<dbReference type="PROSITE" id="PS50287">
    <property type="entry name" value="SRCR_2"/>
    <property type="match status" value="3"/>
</dbReference>
<dbReference type="EMBL" id="KQ981280">
    <property type="protein sequence ID" value="KYN43363.1"/>
    <property type="molecule type" value="Genomic_DNA"/>
</dbReference>
<sequence>LQAYVMPYPGDCSMYQQCDVSGCFVMRCGIGTEFNPAIGTCDYPLIYNPRLTTTKPPERRELVLPWHSTEKISRVHQTTSPSPIWHQLRDNITSKSGTKNWSPWRKTSGSEIEQRTQIDIPEQISKKVPEQQRNFKFDKLEQQEKFENEDLYEGVDIDSTKPRKGNLLLSRKSQDKIARYNPRLGVECPDNNSTGQFVYPPDCKFFVNCWKGRAFIQPCAPGTHFNPDTLECDFPHKVKCYEDESAYFKESDSVFEINRKSQKLQEPKCPPYLIGLLPHHGDCTKFVQCAHGATYIMSCGPGTVFNPTIGICDWPRNVKGCEDIFKSDKKIPLASPNFNFEYDSAKYIEAKKIICPADFIGLLPHPETCKKFLQCANGVTYVMDCGPGTVFNPITTVCDWPYNVLTCKTDKFDDKVHRMGDRTWIPLVVSTTSRSNLSPTFKPTWKPFTTSSSPLWISTWTTPRPFYDRSEHHVIYHDYDHAHKENRYQDYGPHHPEWKPSDGNLRQSFDNNYEFQDRQWIENHRIDQNPQPLYHSDRPEGSWSYEHRNQNHRYDHRYYPPGYHYHHHHHHYHNYGPTSNPSVNPNWNAGNPTTLIGDQKYDQGYQGYTPNAGDSHWYFDRNDSNHDDHHYFEHVDSNETDQRQHQSYFPSKEYNENNNQFSNVHNDKTKFSNVSDLLDSQRTDHDLHPTKQDYNWTMPGLYYPSFNHTFPSFNHTFAGNVLQNNSNNNKFTENSNQNKSRQDRLPRIWIGQENTTWNQSNGSLAFNPSTWHDQQKVQMEIQTRPWDQGMANQDDKFQQQFDKNIDQQSTIDKETNAKTTQSTLKSNVLLNSKNQINLESTNTTEHPRPNFYPNGIYVNANGIKGHYITKEIEDNQKHSKSQLHSTQKPINWNNIFNSTFITTFRFSLVRSIYTRSVAEILPNTLYIHIYTYMRAPAHVCVCCKICLPPFPPSLSIEKTSSNILDCLCYNFVNKYNYCIFKFCNLHLNVLLKLHIFSLIDSENDYTLFTTTLMTTTEKISNKQLELSRRGREFENTAKEKELHNFDNINDFNLSSELIEREDDYWSDNDTKTSNVNLRPPNIIESKINDYNVDVLDINVWKPRLVFENKTKTTTASSVIMKIGLKNTDIELFNIETAPFQEKEPSFPVYYVPPVHPLTYSKKSVRLTPISGQIIRLRGGSGPSNGYVEVQGVLPGWGIVCDSRNSWTLKEAHILCRQLGYSRGAEMAWQGRNNRNNMPTWIAANSVTCLGNETRFQSCKFTHNQECRIDRDAIGVRCTPNRIAHCYKDEVPHDGQCYHLADPDSGFNHDEALEYCKRRNARLIDITNQAENNFVSEWLLQSYPEVSSIMTSGFGFTSMGRTLWIWADSAHAKFKFTKWWPGWMNDTEQPPWVGSRPLCIVMKRKFSCHERPESICDTDYFFWDIEDCATTSKGHSFICKRPYDDIGCVYGKGNQYTGKANVTISGNECLSWADKRIVHQLRINVVNKEIRDRLEMHNYCRNPNPIKESRPWCFIGTGNREYCDIPACGNIDSKRSMLTGQCKPKHFECTPGECIPSPWVCDGEEDCTNGADERKCILDLNLFEKSTKHKLEGYDVEKWLNTPLKTCALRCKEADFTCRSFNHKLNGNVCLLSNSNIGLTGALKPDKEFDYYEMRERSVNCDGMYICNNRKCINQTKVCDGKNDCNDRSDENICTAENFDYGIRLAGANNSHEGRIEVKILGHWGQVCDDGFGMINADVICKELGFDLGALEVRPGGFYGNLDPPTRFMVDQLKCRGNETTLRECDFNGWGVHNCQPEEAVGIACKTAVNTCQEGYWKCDNSPTCIPTPFICDEVVDCPDHSDESSEYCNAPFELRLANGSNSLQGRVEVRHHGVWGTVCDDDFTNATAVVICRSLGYGGIAVAKKNGFFGPGQGPIWLDEVFCHGNESQLYRCEHNHWGQHNCDHNEDAGVICSPGDVNDAESYWINSQEHSEQNINELLPSNCGQRAKDFDSDEDLIFQKVVHGSIAPKGTYPWQASIRVRGHSRSNHWCGAVIISPLHVLTAAHCLEGYNKGTYFVRAGDYNTDINEGTEIEANIEDYYVHEEFRKGHRMNNDIALVLLKGLGIPLGKDIMPICLPAENAEYPPGLNCTISGFGSIETGKTTQSKNLRYGWVPLLDQSICRASYVYGEGAISDGMMCAGYLDEGIDTCDGDSGGPLACYYNGAFNLYGITSWGQHCGKANRPGVYVRVAYYRRWIDKKIRESLVGR</sequence>
<evidence type="ECO:0000256" key="5">
    <source>
        <dbReference type="ARBA" id="ARBA00022737"/>
    </source>
</evidence>
<feature type="disulfide bond" evidence="15">
    <location>
        <begin position="1548"/>
        <end position="1566"/>
    </location>
</feature>
<feature type="domain" description="Chitin-binding type-2" evidence="22">
    <location>
        <begin position="185"/>
        <end position="242"/>
    </location>
</feature>
<evidence type="ECO:0000256" key="15">
    <source>
        <dbReference type="PROSITE-ProRule" id="PRU00124"/>
    </source>
</evidence>
<dbReference type="Pfam" id="PF00057">
    <property type="entry name" value="Ldl_recept_a"/>
    <property type="match status" value="3"/>
</dbReference>
<dbReference type="PROSITE" id="PS00134">
    <property type="entry name" value="TRYPSIN_HIS"/>
    <property type="match status" value="1"/>
</dbReference>
<dbReference type="CDD" id="cd00037">
    <property type="entry name" value="CLECT"/>
    <property type="match status" value="1"/>
</dbReference>
<dbReference type="PROSITE" id="PS00135">
    <property type="entry name" value="TRYPSIN_SER"/>
    <property type="match status" value="1"/>
</dbReference>
<dbReference type="GO" id="GO:0004252">
    <property type="term" value="F:serine-type endopeptidase activity"/>
    <property type="evidence" value="ECO:0007669"/>
    <property type="project" value="InterPro"/>
</dbReference>
<keyword evidence="11" id="KW-0325">Glycoprotein</keyword>
<dbReference type="PROSITE" id="PS50070">
    <property type="entry name" value="KRINGLE_2"/>
    <property type="match status" value="1"/>
</dbReference>
<feature type="disulfide bond" evidence="15">
    <location>
        <begin position="1560"/>
        <end position="1575"/>
    </location>
</feature>
<feature type="disulfide bond" evidence="15">
    <location>
        <begin position="1666"/>
        <end position="1684"/>
    </location>
</feature>
<dbReference type="InterPro" id="IPR016187">
    <property type="entry name" value="CTDL_fold"/>
</dbReference>
<feature type="domain" description="SRCR" evidence="21">
    <location>
        <begin position="1174"/>
        <end position="1278"/>
    </location>
</feature>
<dbReference type="SMART" id="SM00494">
    <property type="entry name" value="ChtBD2"/>
    <property type="match status" value="4"/>
</dbReference>
<dbReference type="Gene3D" id="2.40.10.10">
    <property type="entry name" value="Trypsin-like serine proteases"/>
    <property type="match status" value="1"/>
</dbReference>
<feature type="disulfide bond" evidence="16">
    <location>
        <begin position="1774"/>
        <end position="1784"/>
    </location>
</feature>
<dbReference type="GO" id="GO:0006508">
    <property type="term" value="P:proteolysis"/>
    <property type="evidence" value="ECO:0007669"/>
    <property type="project" value="UniProtKB-KW"/>
</dbReference>
<dbReference type="SUPFAM" id="SSF50494">
    <property type="entry name" value="Trypsin-like serine proteases"/>
    <property type="match status" value="1"/>
</dbReference>
<feature type="domain" description="SRCR" evidence="21">
    <location>
        <begin position="1702"/>
        <end position="1805"/>
    </location>
</feature>
<dbReference type="Pfam" id="PF00530">
    <property type="entry name" value="SRCR"/>
    <property type="match status" value="3"/>
</dbReference>
<feature type="disulfide bond" evidence="16">
    <location>
        <begin position="1892"/>
        <end position="1953"/>
    </location>
</feature>
<dbReference type="PROSITE" id="PS00420">
    <property type="entry name" value="SRCR_1"/>
    <property type="match status" value="1"/>
</dbReference>
<dbReference type="InterPro" id="IPR036055">
    <property type="entry name" value="LDL_receptor-like_sf"/>
</dbReference>
<dbReference type="PROSITE" id="PS50940">
    <property type="entry name" value="CHIT_BIND_II"/>
    <property type="match status" value="3"/>
</dbReference>
<dbReference type="FunFam" id="3.10.250.10:FF:000026">
    <property type="entry name" value="Tequila, isoform D"/>
    <property type="match status" value="1"/>
</dbReference>
<dbReference type="SUPFAM" id="SSF57625">
    <property type="entry name" value="Invertebrate chitin-binding proteins"/>
    <property type="match status" value="4"/>
</dbReference>
<gene>
    <name evidence="24" type="ORF">ALC56_02089</name>
</gene>
<keyword evidence="5" id="KW-0677">Repeat</keyword>
<dbReference type="InterPro" id="IPR003609">
    <property type="entry name" value="Pan_app"/>
</dbReference>
<dbReference type="PROSITE" id="PS50041">
    <property type="entry name" value="C_TYPE_LECTIN_2"/>
    <property type="match status" value="1"/>
</dbReference>
<dbReference type="InterPro" id="IPR038178">
    <property type="entry name" value="Kringle_sf"/>
</dbReference>
<feature type="domain" description="SRCR" evidence="21">
    <location>
        <begin position="1854"/>
        <end position="1954"/>
    </location>
</feature>
<keyword evidence="8 17" id="KW-0720">Serine protease</keyword>
<keyword evidence="3 17" id="KW-0645">Protease</keyword>
<dbReference type="SUPFAM" id="SSF57424">
    <property type="entry name" value="LDL receptor-like module"/>
    <property type="match status" value="3"/>
</dbReference>
<keyword evidence="7" id="KW-0353">Hemolymph clotting</keyword>
<evidence type="ECO:0000256" key="6">
    <source>
        <dbReference type="ARBA" id="ARBA00022801"/>
    </source>
</evidence>
<evidence type="ECO:0000313" key="25">
    <source>
        <dbReference type="Proteomes" id="UP000078541"/>
    </source>
</evidence>
<keyword evidence="10" id="KW-0675">Receptor</keyword>
<keyword evidence="4" id="KW-0732">Signal</keyword>
<feature type="disulfide bond" evidence="16">
    <location>
        <begin position="1923"/>
        <end position="1933"/>
    </location>
</feature>
<dbReference type="PANTHER" id="PTHR48071:SF16">
    <property type="entry name" value="MACROPHAGE SCAVENGER RECEPTOR TYPES I AND II"/>
    <property type="match status" value="1"/>
</dbReference>
<keyword evidence="6 17" id="KW-0378">Hydrolase</keyword>
<evidence type="ECO:0000256" key="14">
    <source>
        <dbReference type="PROSITE-ProRule" id="PRU00121"/>
    </source>
</evidence>
<dbReference type="CDD" id="cd00190">
    <property type="entry name" value="Tryp_SPc"/>
    <property type="match status" value="1"/>
</dbReference>
<feature type="domain" description="Chitin-binding type-2" evidence="22">
    <location>
        <begin position="266"/>
        <end position="323"/>
    </location>
</feature>
<dbReference type="Pfam" id="PF01607">
    <property type="entry name" value="CBM_14"/>
    <property type="match status" value="4"/>
</dbReference>
<keyword evidence="2" id="KW-0768">Sushi</keyword>
<evidence type="ECO:0000259" key="19">
    <source>
        <dbReference type="PROSITE" id="PS50070"/>
    </source>
</evidence>
<dbReference type="PANTHER" id="PTHR48071">
    <property type="entry name" value="SRCR DOMAIN-CONTAINING PROTEIN"/>
    <property type="match status" value="1"/>
</dbReference>
<name>A0A195FSC2_9HYME</name>
<dbReference type="Proteomes" id="UP000078541">
    <property type="component" value="Unassembled WGS sequence"/>
</dbReference>
<evidence type="ECO:0000256" key="10">
    <source>
        <dbReference type="ARBA" id="ARBA00023170"/>
    </source>
</evidence>
<dbReference type="PROSITE" id="PS01209">
    <property type="entry name" value="LDLRA_1"/>
    <property type="match status" value="3"/>
</dbReference>
<feature type="disulfide bond" evidence="16">
    <location>
        <begin position="1248"/>
        <end position="1258"/>
    </location>
</feature>
<dbReference type="InterPro" id="IPR018114">
    <property type="entry name" value="TRYPSIN_HIS"/>
</dbReference>
<dbReference type="SUPFAM" id="SSF56436">
    <property type="entry name" value="C-type lectin-like"/>
    <property type="match status" value="1"/>
</dbReference>
<evidence type="ECO:0000256" key="13">
    <source>
        <dbReference type="ARBA" id="ARBA00066707"/>
    </source>
</evidence>
<dbReference type="InterPro" id="IPR001190">
    <property type="entry name" value="SRCR"/>
</dbReference>
<dbReference type="GO" id="GO:0016020">
    <property type="term" value="C:membrane"/>
    <property type="evidence" value="ECO:0007669"/>
    <property type="project" value="InterPro"/>
</dbReference>
<dbReference type="Pfam" id="PF00089">
    <property type="entry name" value="Trypsin"/>
    <property type="match status" value="1"/>
</dbReference>
<feature type="domain" description="Peptidase S1" evidence="20">
    <location>
        <begin position="2002"/>
        <end position="2242"/>
    </location>
</feature>
<dbReference type="Gene3D" id="4.10.400.10">
    <property type="entry name" value="Low-density Lipoprotein Receptor"/>
    <property type="match status" value="3"/>
</dbReference>
<evidence type="ECO:0000259" key="20">
    <source>
        <dbReference type="PROSITE" id="PS50240"/>
    </source>
</evidence>
<dbReference type="SUPFAM" id="SSF57440">
    <property type="entry name" value="Kringle-like"/>
    <property type="match status" value="1"/>
</dbReference>
<dbReference type="Pfam" id="PF00051">
    <property type="entry name" value="Kringle"/>
    <property type="match status" value="1"/>
</dbReference>
<dbReference type="FunFam" id="3.10.250.10:FF:000007">
    <property type="entry name" value="Soluble scavenger receptor cysteine-rich domain-containing protein SSC5D"/>
    <property type="match status" value="1"/>
</dbReference>